<dbReference type="GO" id="GO:0004476">
    <property type="term" value="F:mannose-6-phosphate isomerase activity"/>
    <property type="evidence" value="ECO:0007669"/>
    <property type="project" value="InterPro"/>
</dbReference>
<organism evidence="1 2">
    <name type="scientific">Punica granatum</name>
    <name type="common">Pomegranate</name>
    <dbReference type="NCBI Taxonomy" id="22663"/>
    <lineage>
        <taxon>Eukaryota</taxon>
        <taxon>Viridiplantae</taxon>
        <taxon>Streptophyta</taxon>
        <taxon>Embryophyta</taxon>
        <taxon>Tracheophyta</taxon>
        <taxon>Spermatophyta</taxon>
        <taxon>Magnoliopsida</taxon>
        <taxon>eudicotyledons</taxon>
        <taxon>Gunneridae</taxon>
        <taxon>Pentapetalae</taxon>
        <taxon>rosids</taxon>
        <taxon>malvids</taxon>
        <taxon>Myrtales</taxon>
        <taxon>Lythraceae</taxon>
        <taxon>Punica</taxon>
    </lineage>
</organism>
<dbReference type="PANTHER" id="PTHR10309:SF0">
    <property type="entry name" value="MANNOSE-6-PHOSPHATE ISOMERASE"/>
    <property type="match status" value="1"/>
</dbReference>
<dbReference type="InterPro" id="IPR016305">
    <property type="entry name" value="Mannose-6-P_Isomerase"/>
</dbReference>
<comment type="caution">
    <text evidence="1">The sequence shown here is derived from an EMBL/GenBank/DDBJ whole genome shotgun (WGS) entry which is preliminary data.</text>
</comment>
<dbReference type="FunFam" id="2.60.120.10:FF:000044">
    <property type="entry name" value="Mannose-6-phosphate isomerase"/>
    <property type="match status" value="1"/>
</dbReference>
<dbReference type="Gene3D" id="2.60.120.10">
    <property type="entry name" value="Jelly Rolls"/>
    <property type="match status" value="2"/>
</dbReference>
<proteinExistence type="predicted"/>
<dbReference type="Proteomes" id="UP000233551">
    <property type="component" value="Unassembled WGS sequence"/>
</dbReference>
<dbReference type="InterPro" id="IPR011051">
    <property type="entry name" value="RmlC_Cupin_sf"/>
</dbReference>
<dbReference type="GO" id="GO:0009298">
    <property type="term" value="P:GDP-mannose biosynthetic process"/>
    <property type="evidence" value="ECO:0007669"/>
    <property type="project" value="UniProtKB-UniPathway"/>
</dbReference>
<keyword evidence="2" id="KW-1185">Reference proteome</keyword>
<accession>A0A2I0LAH4</accession>
<dbReference type="STRING" id="22663.A0A2I0LAH4"/>
<evidence type="ECO:0000313" key="1">
    <source>
        <dbReference type="EMBL" id="PKI77166.1"/>
    </source>
</evidence>
<sequence length="212" mass="23474">MALAITKYEALCGFVSMEELKDVLQNVPEIVELVGIADVEQFLSLNEKDNGKAKSTLESIFTQLILSNSISCNSKYVFDLVIILLPYQGSSEILRGVPLNTYTKKYLPPFDEFEVDSCLLPKETSAVFLAALGPSIFLFTVVKGKISVRSSAEGVSVNEGDVIFVPANTEISLKSETELQAYRTGYSTNRHLVIDAVKSMLMVQNRFLWDVT</sequence>
<dbReference type="InterPro" id="IPR014710">
    <property type="entry name" value="RmlC-like_jellyroll"/>
</dbReference>
<name>A0A2I0LAH4_PUNGR</name>
<dbReference type="AlphaFoldDB" id="A0A2I0LAH4"/>
<reference evidence="1 2" key="1">
    <citation type="submission" date="2017-11" db="EMBL/GenBank/DDBJ databases">
        <title>De-novo sequencing of pomegranate (Punica granatum L.) genome.</title>
        <authorList>
            <person name="Akparov Z."/>
            <person name="Amiraslanov A."/>
            <person name="Hajiyeva S."/>
            <person name="Abbasov M."/>
            <person name="Kaur K."/>
            <person name="Hamwieh A."/>
            <person name="Solovyev V."/>
            <person name="Salamov A."/>
            <person name="Braich B."/>
            <person name="Kosarev P."/>
            <person name="Mahmoud A."/>
            <person name="Hajiyev E."/>
            <person name="Babayeva S."/>
            <person name="Izzatullayeva V."/>
            <person name="Mammadov A."/>
            <person name="Mammadov A."/>
            <person name="Sharifova S."/>
            <person name="Ojaghi J."/>
            <person name="Eynullazada K."/>
            <person name="Bayramov B."/>
            <person name="Abdulazimova A."/>
            <person name="Shahmuradov I."/>
        </authorList>
    </citation>
    <scope>NUCLEOTIDE SEQUENCE [LARGE SCALE GENOMIC DNA]</scope>
    <source>
        <strain evidence="2">cv. AG2017</strain>
        <tissue evidence="1">Leaf</tissue>
    </source>
</reference>
<dbReference type="UniPathway" id="UPA00126">
    <property type="reaction ID" value="UER00423"/>
</dbReference>
<protein>
    <submittedName>
        <fullName evidence="1">Uncharacterized protein</fullName>
    </submittedName>
</protein>
<dbReference type="PANTHER" id="PTHR10309">
    <property type="entry name" value="MANNOSE-6-PHOSPHATE ISOMERASE"/>
    <property type="match status" value="1"/>
</dbReference>
<evidence type="ECO:0000313" key="2">
    <source>
        <dbReference type="Proteomes" id="UP000233551"/>
    </source>
</evidence>
<dbReference type="Gene3D" id="1.10.441.10">
    <property type="entry name" value="Phosphomannose Isomerase, domain 2"/>
    <property type="match status" value="1"/>
</dbReference>
<dbReference type="EMBL" id="PGOL01000104">
    <property type="protein sequence ID" value="PKI77166.1"/>
    <property type="molecule type" value="Genomic_DNA"/>
</dbReference>
<gene>
    <name evidence="1" type="ORF">CRG98_002448</name>
</gene>
<dbReference type="SUPFAM" id="SSF51182">
    <property type="entry name" value="RmlC-like cupins"/>
    <property type="match status" value="1"/>
</dbReference>
<dbReference type="GO" id="GO:0005829">
    <property type="term" value="C:cytosol"/>
    <property type="evidence" value="ECO:0007669"/>
    <property type="project" value="TreeGrafter"/>
</dbReference>